<dbReference type="PANTHER" id="PTHR30290:SF64">
    <property type="entry name" value="ABC TRANSPORTER PERIPLASMIC BINDING PROTEIN"/>
    <property type="match status" value="1"/>
</dbReference>
<keyword evidence="3 5" id="KW-0732">Signal</keyword>
<dbReference type="Gene3D" id="3.40.190.10">
    <property type="entry name" value="Periplasmic binding protein-like II"/>
    <property type="match status" value="1"/>
</dbReference>
<feature type="region of interest" description="Disordered" evidence="4">
    <location>
        <begin position="28"/>
        <end position="52"/>
    </location>
</feature>
<dbReference type="Gene3D" id="3.10.105.10">
    <property type="entry name" value="Dipeptide-binding Protein, Domain 3"/>
    <property type="match status" value="1"/>
</dbReference>
<dbReference type="GO" id="GO:0042884">
    <property type="term" value="P:microcin transport"/>
    <property type="evidence" value="ECO:0007669"/>
    <property type="project" value="TreeGrafter"/>
</dbReference>
<dbReference type="EMBL" id="LDPZ01000023">
    <property type="protein sequence ID" value="KTQ95391.1"/>
    <property type="molecule type" value="Genomic_DNA"/>
</dbReference>
<evidence type="ECO:0000256" key="4">
    <source>
        <dbReference type="SAM" id="MobiDB-lite"/>
    </source>
</evidence>
<comment type="similarity">
    <text evidence="2">Belongs to the bacterial solute-binding protein 5 family.</text>
</comment>
<feature type="chain" id="PRO_5008041716" description="Solute-binding protein family 5 domain-containing protein" evidence="5">
    <location>
        <begin position="27"/>
        <end position="667"/>
    </location>
</feature>
<evidence type="ECO:0000313" key="7">
    <source>
        <dbReference type="EMBL" id="KTQ95391.1"/>
    </source>
</evidence>
<evidence type="ECO:0000256" key="2">
    <source>
        <dbReference type="ARBA" id="ARBA00005695"/>
    </source>
</evidence>
<organism evidence="7 8">
    <name type="scientific">Aureimonas ureilytica</name>
    <dbReference type="NCBI Taxonomy" id="401562"/>
    <lineage>
        <taxon>Bacteria</taxon>
        <taxon>Pseudomonadati</taxon>
        <taxon>Pseudomonadota</taxon>
        <taxon>Alphaproteobacteria</taxon>
        <taxon>Hyphomicrobiales</taxon>
        <taxon>Aurantimonadaceae</taxon>
        <taxon>Aureimonas</taxon>
    </lineage>
</organism>
<dbReference type="GO" id="GO:1904680">
    <property type="term" value="F:peptide transmembrane transporter activity"/>
    <property type="evidence" value="ECO:0007669"/>
    <property type="project" value="TreeGrafter"/>
</dbReference>
<dbReference type="Proteomes" id="UP000078272">
    <property type="component" value="Unassembled WGS sequence"/>
</dbReference>
<reference evidence="7 8" key="1">
    <citation type="journal article" date="2016" name="Front. Microbiol.">
        <title>Genomic Resource of Rice Seed Associated Bacteria.</title>
        <authorList>
            <person name="Midha S."/>
            <person name="Bansal K."/>
            <person name="Sharma S."/>
            <person name="Kumar N."/>
            <person name="Patil P.P."/>
            <person name="Chaudhry V."/>
            <person name="Patil P.B."/>
        </authorList>
    </citation>
    <scope>NUCLEOTIDE SEQUENCE [LARGE SCALE GENOMIC DNA]</scope>
    <source>
        <strain evidence="7 8">NS226</strain>
    </source>
</reference>
<comment type="caution">
    <text evidence="7">The sequence shown here is derived from an EMBL/GenBank/DDBJ whole genome shotgun (WGS) entry which is preliminary data.</text>
</comment>
<dbReference type="InterPro" id="IPR039424">
    <property type="entry name" value="SBP_5"/>
</dbReference>
<proteinExistence type="inferred from homology"/>
<dbReference type="InterPro" id="IPR000914">
    <property type="entry name" value="SBP_5_dom"/>
</dbReference>
<feature type="signal peptide" evidence="5">
    <location>
        <begin position="1"/>
        <end position="26"/>
    </location>
</feature>
<protein>
    <recommendedName>
        <fullName evidence="6">Solute-binding protein family 5 domain-containing protein</fullName>
    </recommendedName>
</protein>
<evidence type="ECO:0000259" key="6">
    <source>
        <dbReference type="Pfam" id="PF00496"/>
    </source>
</evidence>
<dbReference type="Pfam" id="PF00496">
    <property type="entry name" value="SBP_bac_5"/>
    <property type="match status" value="1"/>
</dbReference>
<dbReference type="PATRIC" id="fig|401562.3.peg.2066"/>
<evidence type="ECO:0000256" key="3">
    <source>
        <dbReference type="ARBA" id="ARBA00022729"/>
    </source>
</evidence>
<feature type="compositionally biased region" description="Pro residues" evidence="4">
    <location>
        <begin position="657"/>
        <end position="667"/>
    </location>
</feature>
<sequence>MPIASRAVSLLLASALLAGTAPLAYAQQPAPAQTEQPSSSAPARNGEWQTSSSLIGPSKYGADFKHYDYVNPDAPKGGTLNQVAPGTYDSFNPFILRGTTAAGTSNGPGGFGGGLLYDTLTTQSPDEGATSHGLIAEAMRFAPDYSSATFRLDPRAKWHDGQPITVEDVLWSFDTLRKLHPQWSSYYHNVVKAEQTGEREVTFTFDQAGNRELPNIMGDLVVLPKHWWTGTDANGKARDITQPTLEPPLGSGLYRIASWRPGEYVEWERVPDAWSANHPTHVGRYNFDRIRYVYIRDSNANWEAFKKGGLDDWRLENSSQRWTNGYNFPAAVDGRVVRKTLENHQVKSMQAYVLNNRLPKFADPRVRHALTLAFNFEDMNRNLFFGLNERINSYWFNSEMAATGLPSEAELKYLEPLRGQIPDEVFTKEFKLPVYDTPAATRDYLEEALGLLREAGYQLKGTSLVDPAGNPFTIEFLGDDPSDNRVLEPYARQLQRLGIRTNVRIVDTAQYVDRMRNFDFEVVGMRYDTQSISPGNEQRNFWSSAAADAPGSRNYAGVKNPAVDKLIDNIVFAPDRASLVAATRALDRVMLWNWYVVPQWTRTSTWLAYWNKFGMPEKQPAYVGLDPFSWWVKGEVPVNTPEDAAAAEKADASASPAIPPAQPTVTP</sequence>
<dbReference type="GO" id="GO:0043190">
    <property type="term" value="C:ATP-binding cassette (ABC) transporter complex"/>
    <property type="evidence" value="ECO:0007669"/>
    <property type="project" value="InterPro"/>
</dbReference>
<feature type="domain" description="Solute-binding protein family 5" evidence="6">
    <location>
        <begin position="135"/>
        <end position="546"/>
    </location>
</feature>
<comment type="subcellular location">
    <subcellularLocation>
        <location evidence="1">Periplasm</location>
    </subcellularLocation>
</comment>
<dbReference type="PIRSF" id="PIRSF002741">
    <property type="entry name" value="MppA"/>
    <property type="match status" value="1"/>
</dbReference>
<feature type="region of interest" description="Disordered" evidence="4">
    <location>
        <begin position="642"/>
        <end position="667"/>
    </location>
</feature>
<gene>
    <name evidence="7" type="ORF">NS226_12550</name>
</gene>
<dbReference type="RefSeq" id="WP_058635280.1">
    <property type="nucleotide sequence ID" value="NZ_LDPZ01000023.1"/>
</dbReference>
<evidence type="ECO:0000313" key="8">
    <source>
        <dbReference type="Proteomes" id="UP000078272"/>
    </source>
</evidence>
<dbReference type="InterPro" id="IPR030678">
    <property type="entry name" value="Peptide/Ni-bd"/>
</dbReference>
<dbReference type="GO" id="GO:0015833">
    <property type="term" value="P:peptide transport"/>
    <property type="evidence" value="ECO:0007669"/>
    <property type="project" value="TreeGrafter"/>
</dbReference>
<dbReference type="SUPFAM" id="SSF53850">
    <property type="entry name" value="Periplasmic binding protein-like II"/>
    <property type="match status" value="1"/>
</dbReference>
<dbReference type="GO" id="GO:0030288">
    <property type="term" value="C:outer membrane-bounded periplasmic space"/>
    <property type="evidence" value="ECO:0007669"/>
    <property type="project" value="TreeGrafter"/>
</dbReference>
<dbReference type="CDD" id="cd08497">
    <property type="entry name" value="MbnE-like"/>
    <property type="match status" value="1"/>
</dbReference>
<accession>A0A175R9T1</accession>
<name>A0A175R9T1_9HYPH</name>
<dbReference type="AlphaFoldDB" id="A0A175R9T1"/>
<feature type="compositionally biased region" description="Low complexity" evidence="4">
    <location>
        <begin position="28"/>
        <end position="43"/>
    </location>
</feature>
<evidence type="ECO:0000256" key="1">
    <source>
        <dbReference type="ARBA" id="ARBA00004418"/>
    </source>
</evidence>
<evidence type="ECO:0000256" key="5">
    <source>
        <dbReference type="SAM" id="SignalP"/>
    </source>
</evidence>
<dbReference type="PANTHER" id="PTHR30290">
    <property type="entry name" value="PERIPLASMIC BINDING COMPONENT OF ABC TRANSPORTER"/>
    <property type="match status" value="1"/>
</dbReference>